<keyword evidence="4" id="KW-1185">Reference proteome</keyword>
<protein>
    <recommendedName>
        <fullName evidence="2">DUF7745 domain-containing protein</fullName>
    </recommendedName>
</protein>
<reference evidence="3 4" key="1">
    <citation type="submission" date="2023-03" db="EMBL/GenBank/DDBJ databases">
        <title>WGS of Gossypium arboreum.</title>
        <authorList>
            <person name="Yu D."/>
        </authorList>
    </citation>
    <scope>NUCLEOTIDE SEQUENCE [LARGE SCALE GENOMIC DNA]</scope>
    <source>
        <tissue evidence="3">Leaf</tissue>
    </source>
</reference>
<proteinExistence type="predicted"/>
<evidence type="ECO:0000259" key="2">
    <source>
        <dbReference type="Pfam" id="PF24924"/>
    </source>
</evidence>
<dbReference type="PANTHER" id="PTHR48200:SF1">
    <property type="entry name" value="AMINOTRANSFERASE-LIKE PLANT MOBILE DOMAIN-CONTAINING PROTEIN"/>
    <property type="match status" value="1"/>
</dbReference>
<feature type="domain" description="DUF7745" evidence="2">
    <location>
        <begin position="15"/>
        <end position="132"/>
    </location>
</feature>
<keyword evidence="1" id="KW-0175">Coiled coil</keyword>
<sequence>MINITGMSEQWVTVRIKQKGVNLQEKDVEWRAPWMVPDEILYQCGDFDWVPLLRILGAIRYAPLFMLRQYRSRQVAIPIHGLAQCEFIYKEDNYKKKVHEISNTWNQSRRMKRFAVNPMTTLEYDRWWVQRINDNIPMSDEENTRSMEEHLKVVQSELEIIKQDFERKSLELEKRIEQLEEEKIQLGLDVDVQKLEVGKLRKGKNKVGEDLDSLRTDYKKLRRSMRTAGLGKMSE</sequence>
<dbReference type="PANTHER" id="PTHR48200">
    <property type="entry name" value="PROTEIN, PUTATIVE-RELATED"/>
    <property type="match status" value="1"/>
</dbReference>
<evidence type="ECO:0000256" key="1">
    <source>
        <dbReference type="SAM" id="Coils"/>
    </source>
</evidence>
<dbReference type="Proteomes" id="UP001358586">
    <property type="component" value="Chromosome 4"/>
</dbReference>
<accession>A0ABR0Q9G5</accession>
<feature type="coiled-coil region" evidence="1">
    <location>
        <begin position="162"/>
        <end position="196"/>
    </location>
</feature>
<gene>
    <name evidence="3" type="ORF">PVK06_011636</name>
</gene>
<evidence type="ECO:0000313" key="4">
    <source>
        <dbReference type="Proteomes" id="UP001358586"/>
    </source>
</evidence>
<evidence type="ECO:0000313" key="3">
    <source>
        <dbReference type="EMBL" id="KAK5835918.1"/>
    </source>
</evidence>
<name>A0ABR0Q9G5_GOSAR</name>
<comment type="caution">
    <text evidence="3">The sequence shown here is derived from an EMBL/GenBank/DDBJ whole genome shotgun (WGS) entry which is preliminary data.</text>
</comment>
<organism evidence="3 4">
    <name type="scientific">Gossypium arboreum</name>
    <name type="common">Tree cotton</name>
    <name type="synonym">Gossypium nanking</name>
    <dbReference type="NCBI Taxonomy" id="29729"/>
    <lineage>
        <taxon>Eukaryota</taxon>
        <taxon>Viridiplantae</taxon>
        <taxon>Streptophyta</taxon>
        <taxon>Embryophyta</taxon>
        <taxon>Tracheophyta</taxon>
        <taxon>Spermatophyta</taxon>
        <taxon>Magnoliopsida</taxon>
        <taxon>eudicotyledons</taxon>
        <taxon>Gunneridae</taxon>
        <taxon>Pentapetalae</taxon>
        <taxon>rosids</taxon>
        <taxon>malvids</taxon>
        <taxon>Malvales</taxon>
        <taxon>Malvaceae</taxon>
        <taxon>Malvoideae</taxon>
        <taxon>Gossypium</taxon>
    </lineage>
</organism>
<dbReference type="Pfam" id="PF24924">
    <property type="entry name" value="DUF7745"/>
    <property type="match status" value="1"/>
</dbReference>
<dbReference type="InterPro" id="IPR056647">
    <property type="entry name" value="DUF7745"/>
</dbReference>
<dbReference type="EMBL" id="JARKNE010000004">
    <property type="protein sequence ID" value="KAK5835918.1"/>
    <property type="molecule type" value="Genomic_DNA"/>
</dbReference>